<feature type="compositionally biased region" description="Polar residues" evidence="1">
    <location>
        <begin position="904"/>
        <end position="925"/>
    </location>
</feature>
<feature type="region of interest" description="Disordered" evidence="1">
    <location>
        <begin position="666"/>
        <end position="869"/>
    </location>
</feature>
<feature type="region of interest" description="Disordered" evidence="1">
    <location>
        <begin position="1"/>
        <end position="23"/>
    </location>
</feature>
<feature type="compositionally biased region" description="Basic and acidic residues" evidence="1">
    <location>
        <begin position="975"/>
        <end position="995"/>
    </location>
</feature>
<feature type="compositionally biased region" description="Basic and acidic residues" evidence="1">
    <location>
        <begin position="718"/>
        <end position="745"/>
    </location>
</feature>
<feature type="compositionally biased region" description="Acidic residues" evidence="1">
    <location>
        <begin position="843"/>
        <end position="852"/>
    </location>
</feature>
<dbReference type="Proteomes" id="UP000306954">
    <property type="component" value="Unassembled WGS sequence"/>
</dbReference>
<feature type="compositionally biased region" description="Polar residues" evidence="1">
    <location>
        <begin position="619"/>
        <end position="636"/>
    </location>
</feature>
<organism evidence="2 3">
    <name type="scientific">Wallemia ichthyophaga</name>
    <dbReference type="NCBI Taxonomy" id="245174"/>
    <lineage>
        <taxon>Eukaryota</taxon>
        <taxon>Fungi</taxon>
        <taxon>Dikarya</taxon>
        <taxon>Basidiomycota</taxon>
        <taxon>Wallemiomycotina</taxon>
        <taxon>Wallemiomycetes</taxon>
        <taxon>Wallemiales</taxon>
        <taxon>Wallemiaceae</taxon>
        <taxon>Wallemia</taxon>
    </lineage>
</organism>
<comment type="caution">
    <text evidence="2">The sequence shown here is derived from an EMBL/GenBank/DDBJ whole genome shotgun (WGS) entry which is preliminary data.</text>
</comment>
<name>A0A4T0IAL9_WALIC</name>
<proteinExistence type="predicted"/>
<evidence type="ECO:0000313" key="2">
    <source>
        <dbReference type="EMBL" id="TIB12543.1"/>
    </source>
</evidence>
<sequence>MKVKSQKPGARVSLKSSMTDEDSQLRRIHRLLRNLKSKLKLLEDLVSKRNNGAEEPRRDGSRFSYSSKQRDNNWKSLKILPNIAATDKLFNARSGSLDGINLRQLMDHIQALRMAFVNILELNKPTNAFPSLTQLSAKVVGYSIINYDLSYVEYGEQSNLGKIELEARKMEVVDYVYSCVPAHLRTLLVPSHALSLLFLSDILSNHHATVSSLLPTTRAHSLEFQDIVHQSLLSAFSSPTLPPPDYISNMCDKFNGGAQVNRSLIKLIPAYEPALATCRAVESIRSFKSHTSEIQDTSPLIQSIFESCYQSPIPPLKLRKWLDIEIPKSLFEIALNNSMPSAQSVLLSLAVETADLIIKEPSYREWFYIGLNLCSAALTIFHSNHFLSEILVTYINQISRIPFLNRSLSEALDMFNLDLLLGKSYSSARILIDVLGENNLLPVQLCILRKAVDNFISVDGYDYATLRDKKHIAETKFEELKVNFVQTTTYKTPKKINSTVIDFTPYPDERLQSHRKLMSTNRFNQIQTPQTNQQKAKIALGPNQPIGSTFRFQAQNKLFGFGSPFVVKRDWRQRREGDDEGDMGVSSSQEEETLISGTETKDLEVKESLPAPQEDSSEYYHQSPESSEGSERVTTSRVRKGNESNSESDAVMTNLSDDLVALIKHKPKSVKPASQHLQKKKRTKLVPMSSPSQSENDHSEHEAQLKHVEQLNQADTKFFSRESSDFDSLNHPKRQEKLGYERKPTQDLVSSAPPENLQEQRKPLSSFSNIRDKNPPLRSPKTRRSLPRQLSTSQPQPTSKALEKLSNRSTLSKRKSTLMEATPLNQLSMPRKSQRRLSHVIDFDETSEDDESNIAKTSAARQQSPPLSNNALIHKSSEVTNESAAPKPSKSIPQIQLLKEQEESSQNPLSKSAPQPLSSKSNLQPKQAHPNAGITRRKSTLSDLTGHGARADPISKVAQWMETSTYTKADSYVARVERKDKKNGEKNSKIREKGKQRYIALPSDNKTDKTQEHTNLRRMEKEVEERKKKGEMEQKQGMLKKGENFRKTVKSNGQDHSRKPNINPSSSNGRSFHSQNRHISGPIDLSSDSVQTKSSTSSSSTSSFASESSSSEEASPAQDRLEMLRQKVMAKYKNKSSMLDATLKRMHSRTSGSKTRE</sequence>
<gene>
    <name evidence="2" type="ORF">E3P90_02002</name>
</gene>
<feature type="compositionally biased region" description="Basic and acidic residues" evidence="1">
    <location>
        <begin position="695"/>
        <end position="709"/>
    </location>
</feature>
<feature type="compositionally biased region" description="Low complexity" evidence="1">
    <location>
        <begin position="1086"/>
        <end position="1117"/>
    </location>
</feature>
<dbReference type="AlphaFoldDB" id="A0A4T0IAL9"/>
<feature type="compositionally biased region" description="Basic and acidic residues" evidence="1">
    <location>
        <begin position="1005"/>
        <end position="1046"/>
    </location>
</feature>
<feature type="region of interest" description="Disordered" evidence="1">
    <location>
        <begin position="575"/>
        <end position="651"/>
    </location>
</feature>
<feature type="compositionally biased region" description="Polar residues" evidence="1">
    <location>
        <begin position="854"/>
        <end position="869"/>
    </location>
</feature>
<feature type="region of interest" description="Disordered" evidence="1">
    <location>
        <begin position="898"/>
        <end position="1157"/>
    </location>
</feature>
<evidence type="ECO:0000313" key="3">
    <source>
        <dbReference type="Proteomes" id="UP000306954"/>
    </source>
</evidence>
<dbReference type="EMBL" id="SPOF01000018">
    <property type="protein sequence ID" value="TIB12543.1"/>
    <property type="molecule type" value="Genomic_DNA"/>
</dbReference>
<feature type="compositionally biased region" description="Polar residues" evidence="1">
    <location>
        <begin position="1059"/>
        <end position="1078"/>
    </location>
</feature>
<accession>A0A4T0IAL9</accession>
<feature type="compositionally biased region" description="Polar residues" evidence="1">
    <location>
        <begin position="788"/>
        <end position="799"/>
    </location>
</feature>
<protein>
    <submittedName>
        <fullName evidence="2">Uncharacterized protein</fullName>
    </submittedName>
</protein>
<reference evidence="2 3" key="1">
    <citation type="submission" date="2019-03" db="EMBL/GenBank/DDBJ databases">
        <title>Sequencing 23 genomes of Wallemia ichthyophaga.</title>
        <authorList>
            <person name="Gostincar C."/>
        </authorList>
    </citation>
    <scope>NUCLEOTIDE SEQUENCE [LARGE SCALE GENOMIC DNA]</scope>
    <source>
        <strain evidence="2 3">EXF-8621</strain>
    </source>
</reference>
<evidence type="ECO:0000256" key="1">
    <source>
        <dbReference type="SAM" id="MobiDB-lite"/>
    </source>
</evidence>